<dbReference type="InterPro" id="IPR014818">
    <property type="entry name" value="Phage/plasmid_primase_P4_C"/>
</dbReference>
<dbReference type="AlphaFoldDB" id="A0A1Y1ITV8"/>
<evidence type="ECO:0000256" key="2">
    <source>
        <dbReference type="ARBA" id="ARBA00022801"/>
    </source>
</evidence>
<keyword evidence="6" id="KW-1185">Reference proteome</keyword>
<evidence type="ECO:0000313" key="5">
    <source>
        <dbReference type="EMBL" id="GAQ92771.1"/>
    </source>
</evidence>
<dbReference type="Proteomes" id="UP000054558">
    <property type="component" value="Unassembled WGS sequence"/>
</dbReference>
<organism evidence="5 6">
    <name type="scientific">Klebsormidium nitens</name>
    <name type="common">Green alga</name>
    <name type="synonym">Ulothrix nitens</name>
    <dbReference type="NCBI Taxonomy" id="105231"/>
    <lineage>
        <taxon>Eukaryota</taxon>
        <taxon>Viridiplantae</taxon>
        <taxon>Streptophyta</taxon>
        <taxon>Klebsormidiophyceae</taxon>
        <taxon>Klebsormidiales</taxon>
        <taxon>Klebsormidiaceae</taxon>
        <taxon>Klebsormidium</taxon>
    </lineage>
</organism>
<reference evidence="5 6" key="1">
    <citation type="journal article" date="2014" name="Nat. Commun.">
        <title>Klebsormidium flaccidum genome reveals primary factors for plant terrestrial adaptation.</title>
        <authorList>
            <person name="Hori K."/>
            <person name="Maruyama F."/>
            <person name="Fujisawa T."/>
            <person name="Togashi T."/>
            <person name="Yamamoto N."/>
            <person name="Seo M."/>
            <person name="Sato S."/>
            <person name="Yamada T."/>
            <person name="Mori H."/>
            <person name="Tajima N."/>
            <person name="Moriyama T."/>
            <person name="Ikeuchi M."/>
            <person name="Watanabe M."/>
            <person name="Wada H."/>
            <person name="Kobayashi K."/>
            <person name="Saito M."/>
            <person name="Masuda T."/>
            <person name="Sasaki-Sekimoto Y."/>
            <person name="Mashiguchi K."/>
            <person name="Awai K."/>
            <person name="Shimojima M."/>
            <person name="Masuda S."/>
            <person name="Iwai M."/>
            <person name="Nobusawa T."/>
            <person name="Narise T."/>
            <person name="Kondo S."/>
            <person name="Saito H."/>
            <person name="Sato R."/>
            <person name="Murakawa M."/>
            <person name="Ihara Y."/>
            <person name="Oshima-Yamada Y."/>
            <person name="Ohtaka K."/>
            <person name="Satoh M."/>
            <person name="Sonobe K."/>
            <person name="Ishii M."/>
            <person name="Ohtani R."/>
            <person name="Kanamori-Sato M."/>
            <person name="Honoki R."/>
            <person name="Miyazaki D."/>
            <person name="Mochizuki H."/>
            <person name="Umetsu J."/>
            <person name="Higashi K."/>
            <person name="Shibata D."/>
            <person name="Kamiya Y."/>
            <person name="Sato N."/>
            <person name="Nakamura Y."/>
            <person name="Tabata S."/>
            <person name="Ida S."/>
            <person name="Kurokawa K."/>
            <person name="Ohta H."/>
        </authorList>
    </citation>
    <scope>NUCLEOTIDE SEQUENCE [LARGE SCALE GENOMIC DNA]</scope>
    <source>
        <strain evidence="5 6">NIES-2285</strain>
    </source>
</reference>
<dbReference type="Gene3D" id="3.40.50.300">
    <property type="entry name" value="P-loop containing nucleotide triphosphate hydrolases"/>
    <property type="match status" value="1"/>
</dbReference>
<dbReference type="GO" id="GO:0005524">
    <property type="term" value="F:ATP binding"/>
    <property type="evidence" value="ECO:0007669"/>
    <property type="project" value="UniProtKB-KW"/>
</dbReference>
<dbReference type="Pfam" id="PF08707">
    <property type="entry name" value="PriCT_2"/>
    <property type="match status" value="1"/>
</dbReference>
<evidence type="ECO:0000256" key="3">
    <source>
        <dbReference type="ARBA" id="ARBA00022840"/>
    </source>
</evidence>
<feature type="domain" description="SF3 helicase" evidence="4">
    <location>
        <begin position="550"/>
        <end position="711"/>
    </location>
</feature>
<evidence type="ECO:0000256" key="1">
    <source>
        <dbReference type="ARBA" id="ARBA00022741"/>
    </source>
</evidence>
<dbReference type="SMART" id="SM00885">
    <property type="entry name" value="D5_N"/>
    <property type="match status" value="1"/>
</dbReference>
<keyword evidence="3" id="KW-0067">ATP-binding</keyword>
<dbReference type="PROSITE" id="PS51206">
    <property type="entry name" value="SF3_HELICASE_1"/>
    <property type="match status" value="1"/>
</dbReference>
<dbReference type="InterPro" id="IPR014015">
    <property type="entry name" value="Helicase_SF3_DNA-vir"/>
</dbReference>
<keyword evidence="1" id="KW-0547">Nucleotide-binding</keyword>
<dbReference type="EMBL" id="DF238079">
    <property type="protein sequence ID" value="GAQ92771.1"/>
    <property type="molecule type" value="Genomic_DNA"/>
</dbReference>
<sequence>MDKESEYSHTGCAGDFKGKYYIKTEHYDEFMALYNAALKKKIHLSLTEKHKDQSPIFIDFDFKQDSSDRIYTAAHIKGLYDAVIKEASNYVWFDEDALECFVLEKAAPRPDKNHPYKDGFHLHFPDLVTCHCVQHMIRTRLLESGTISGIFADVKFRNSFEDVYDSAVIDKNPLLLYGSTKDGTGPAYTCTYKLWGEEGEQEECEDSLADLTERLSIRNKDVALPVLEEKKAEVAEFVEKRKAKAEAAPTKVVQPKCNIVLLGEVEQLIAMLSPARADNRSDWIALGSSLHSVDEGLLPVWDTFSQLSSKYQAGECEKLWYDFKPGNTIRSLHYWAKLDNPGLYKKYNETSMQTALLTSLSGSHYDVAQVVYSMFKFDYVSTKDQKNNPTWYKFSGHRWEECVGGVDLRNKLSTDVYKAFVTMSKECSKKAQADVEDSDDDEEKDDSSLSTLYRKIGRRLKNNTFKGAIMKECADIFYMSDKEFTSKLDESPHLLGFENGVYDLDAMEFRAGRPSDFLTLSTGSNYTPQVNLKVRTMLLDLLKDIYGTDEMIKYMLQFGAYTLHGSKTEEIIHFWVGKGGNGKGIMLYLFMKALGDYCYCPDVSIFTGSKKSSSAANSEIAKGQGKRLWAMTEPAPGDKFNTSELKKKSGRDPIQARHLYKQFFEYLAQFVLVFQMNNKSALDSYDEGMVGRLRLIEHKYQFVANPTKPNERHGDENLKNKISDDEAIREEFMRMLIEAHVEIKIKGKAKTPKAVTEYTKSYMDSNNVVAWEGWEG</sequence>
<proteinExistence type="predicted"/>
<dbReference type="GO" id="GO:0016817">
    <property type="term" value="F:hydrolase activity, acting on acid anhydrides"/>
    <property type="evidence" value="ECO:0007669"/>
    <property type="project" value="InterPro"/>
</dbReference>
<protein>
    <recommendedName>
        <fullName evidence="4">SF3 helicase domain-containing protein</fullName>
    </recommendedName>
</protein>
<dbReference type="PANTHER" id="PTHR35372">
    <property type="entry name" value="ATP BINDING PROTEIN-RELATED"/>
    <property type="match status" value="1"/>
</dbReference>
<dbReference type="Pfam" id="PF23162">
    <property type="entry name" value="AEP_C962R"/>
    <property type="match status" value="1"/>
</dbReference>
<evidence type="ECO:0000259" key="4">
    <source>
        <dbReference type="PROSITE" id="PS51206"/>
    </source>
</evidence>
<accession>A0A1Y1ITV8</accession>
<name>A0A1Y1ITV8_KLENI</name>
<dbReference type="OrthoDB" id="542277at2759"/>
<gene>
    <name evidence="5" type="ORF">KFL_011300020</name>
</gene>
<dbReference type="InterPro" id="IPR056443">
    <property type="entry name" value="AEP_C962R"/>
</dbReference>
<dbReference type="InterPro" id="IPR027417">
    <property type="entry name" value="P-loop_NTPase"/>
</dbReference>
<dbReference type="InterPro" id="IPR051620">
    <property type="entry name" value="ORF904-like_C"/>
</dbReference>
<dbReference type="Pfam" id="PF08706">
    <property type="entry name" value="D5_N"/>
    <property type="match status" value="1"/>
</dbReference>
<dbReference type="InterPro" id="IPR014819">
    <property type="entry name" value="PriCT_2"/>
</dbReference>
<dbReference type="InterPro" id="IPR006500">
    <property type="entry name" value="Helicase_put_C_phage/plasmid"/>
</dbReference>
<evidence type="ECO:0000313" key="6">
    <source>
        <dbReference type="Proteomes" id="UP000054558"/>
    </source>
</evidence>
<keyword evidence="2" id="KW-0378">Hydrolase</keyword>
<dbReference type="NCBIfam" id="TIGR01613">
    <property type="entry name" value="primase_Cterm"/>
    <property type="match status" value="1"/>
</dbReference>
<dbReference type="PANTHER" id="PTHR35372:SF2">
    <property type="entry name" value="SF3 HELICASE DOMAIN-CONTAINING PROTEIN"/>
    <property type="match status" value="1"/>
</dbReference>